<dbReference type="Proteomes" id="UP001549921">
    <property type="component" value="Unassembled WGS sequence"/>
</dbReference>
<gene>
    <name evidence="2" type="ORF">ABMA28_017405</name>
</gene>
<accession>A0ABD0S3G2</accession>
<dbReference type="Pfam" id="PF07707">
    <property type="entry name" value="BACK"/>
    <property type="match status" value="1"/>
</dbReference>
<name>A0ABD0S3G2_LOXSC</name>
<dbReference type="InterPro" id="IPR008974">
    <property type="entry name" value="TRAF-like"/>
</dbReference>
<dbReference type="EMBL" id="JBEDNZ010000038">
    <property type="protein sequence ID" value="KAL0803368.1"/>
    <property type="molecule type" value="Genomic_DNA"/>
</dbReference>
<dbReference type="SUPFAM" id="SSF54695">
    <property type="entry name" value="POZ domain"/>
    <property type="match status" value="1"/>
</dbReference>
<comment type="caution">
    <text evidence="2">The sequence shown here is derived from an EMBL/GenBank/DDBJ whole genome shotgun (WGS) entry which is preliminary data.</text>
</comment>
<dbReference type="CDD" id="cd00121">
    <property type="entry name" value="MATH"/>
    <property type="match status" value="1"/>
</dbReference>
<dbReference type="SMART" id="SM00875">
    <property type="entry name" value="BACK"/>
    <property type="match status" value="1"/>
</dbReference>
<evidence type="ECO:0000313" key="2">
    <source>
        <dbReference type="EMBL" id="KAL0803368.1"/>
    </source>
</evidence>
<dbReference type="Pfam" id="PF22486">
    <property type="entry name" value="MATH_2"/>
    <property type="match status" value="1"/>
</dbReference>
<dbReference type="PROSITE" id="PS50097">
    <property type="entry name" value="BTB"/>
    <property type="match status" value="1"/>
</dbReference>
<feature type="domain" description="BTB" evidence="1">
    <location>
        <begin position="22"/>
        <end position="89"/>
    </location>
</feature>
<dbReference type="Gene3D" id="1.25.40.420">
    <property type="match status" value="1"/>
</dbReference>
<dbReference type="InterPro" id="IPR011333">
    <property type="entry name" value="SKP1/BTB/POZ_sf"/>
</dbReference>
<dbReference type="Gene3D" id="3.30.710.10">
    <property type="entry name" value="Potassium Channel Kv1.1, Chain A"/>
    <property type="match status" value="1"/>
</dbReference>
<dbReference type="SMART" id="SM00225">
    <property type="entry name" value="BTB"/>
    <property type="match status" value="1"/>
</dbReference>
<dbReference type="InterPro" id="IPR002083">
    <property type="entry name" value="MATH/TRAF_dom"/>
</dbReference>
<organism evidence="2 3">
    <name type="scientific">Loxostege sticticalis</name>
    <name type="common">Beet webworm moth</name>
    <dbReference type="NCBI Taxonomy" id="481309"/>
    <lineage>
        <taxon>Eukaryota</taxon>
        <taxon>Metazoa</taxon>
        <taxon>Ecdysozoa</taxon>
        <taxon>Arthropoda</taxon>
        <taxon>Hexapoda</taxon>
        <taxon>Insecta</taxon>
        <taxon>Pterygota</taxon>
        <taxon>Neoptera</taxon>
        <taxon>Endopterygota</taxon>
        <taxon>Lepidoptera</taxon>
        <taxon>Glossata</taxon>
        <taxon>Ditrysia</taxon>
        <taxon>Pyraloidea</taxon>
        <taxon>Crambidae</taxon>
        <taxon>Pyraustinae</taxon>
        <taxon>Loxostege</taxon>
    </lineage>
</organism>
<dbReference type="InterPro" id="IPR000210">
    <property type="entry name" value="BTB/POZ_dom"/>
</dbReference>
<sequence>MSSLLSDVKSRIQKMFETKELADCTFLVGEEKLAVKGHKLILSVASPVLQEMLKEVSENHPKITITDTEPEVFQAILKYIYTDAVDVNGKIIYDVAAAAKSYQIPGLLKACLDRITADDLTPKKVLEAYSLVLHTTDSDLKKKCEEIIKTKTKEVLADSSFVEACLDVVEAVLSMENLDIDSELDLLKAVDRYAKHDPSCDETSIRNVLAKIRFLSVTPEDFAKALSTTSVLAASDALAILAHLVFDKSEVPMPPGFSQRREGRNKETIIAIKNLTETRFRLNVENLSSKEKNEWEVWSTTLFLHSNLKLKVYIKKETQNLEKFLSVNLKCNLESESEWSFKVVLEAFLLRDDNEKGNEKRIIPKYSKKNQAVGMKFITISDLLNPNNHFIKDGVITFGFKINLDEPEVL</sequence>
<dbReference type="Gene3D" id="2.60.210.10">
    <property type="entry name" value="Apoptosis, Tumor Necrosis Factor Receptor Associated Protein 2, Chain A"/>
    <property type="match status" value="1"/>
</dbReference>
<dbReference type="AlphaFoldDB" id="A0ABD0S3G2"/>
<dbReference type="PANTHER" id="PTHR45774:SF3">
    <property type="entry name" value="BTB (POZ) DOMAIN-CONTAINING 2B-RELATED"/>
    <property type="match status" value="1"/>
</dbReference>
<protein>
    <recommendedName>
        <fullName evidence="1">BTB domain-containing protein</fullName>
    </recommendedName>
</protein>
<dbReference type="InterPro" id="IPR011705">
    <property type="entry name" value="BACK"/>
</dbReference>
<dbReference type="SUPFAM" id="SSF49599">
    <property type="entry name" value="TRAF domain-like"/>
    <property type="match status" value="1"/>
</dbReference>
<evidence type="ECO:0000259" key="1">
    <source>
        <dbReference type="PROSITE" id="PS50097"/>
    </source>
</evidence>
<reference evidence="2 3" key="1">
    <citation type="submission" date="2024-06" db="EMBL/GenBank/DDBJ databases">
        <title>A chromosome-level genome assembly of beet webworm, Loxostege sticticalis.</title>
        <authorList>
            <person name="Zhang Y."/>
        </authorList>
    </citation>
    <scope>NUCLEOTIDE SEQUENCE [LARGE SCALE GENOMIC DNA]</scope>
    <source>
        <strain evidence="2">AQ028</strain>
        <tissue evidence="2">Male pupae</tissue>
    </source>
</reference>
<dbReference type="Pfam" id="PF00651">
    <property type="entry name" value="BTB"/>
    <property type="match status" value="1"/>
</dbReference>
<evidence type="ECO:0000313" key="3">
    <source>
        <dbReference type="Proteomes" id="UP001549921"/>
    </source>
</evidence>
<dbReference type="PANTHER" id="PTHR45774">
    <property type="entry name" value="BTB/POZ DOMAIN-CONTAINING"/>
    <property type="match status" value="1"/>
</dbReference>
<proteinExistence type="predicted"/>